<evidence type="ECO:0000256" key="1">
    <source>
        <dbReference type="SAM" id="Phobius"/>
    </source>
</evidence>
<feature type="transmembrane region" description="Helical" evidence="1">
    <location>
        <begin position="33"/>
        <end position="49"/>
    </location>
</feature>
<organism evidence="2 3">
    <name type="scientific">Caproiciproducens galactitolivorans</name>
    <dbReference type="NCBI Taxonomy" id="642589"/>
    <lineage>
        <taxon>Bacteria</taxon>
        <taxon>Bacillati</taxon>
        <taxon>Bacillota</taxon>
        <taxon>Clostridia</taxon>
        <taxon>Eubacteriales</taxon>
        <taxon>Acutalibacteraceae</taxon>
        <taxon>Caproiciproducens</taxon>
    </lineage>
</organism>
<dbReference type="AlphaFoldDB" id="A0A4Z0YGC8"/>
<protein>
    <submittedName>
        <fullName evidence="2">Uncharacterized protein</fullName>
    </submittedName>
</protein>
<keyword evidence="1" id="KW-1133">Transmembrane helix</keyword>
<keyword evidence="3" id="KW-1185">Reference proteome</keyword>
<dbReference type="Proteomes" id="UP000297714">
    <property type="component" value="Unassembled WGS sequence"/>
</dbReference>
<accession>A0A4Z0YGC8</accession>
<evidence type="ECO:0000313" key="3">
    <source>
        <dbReference type="Proteomes" id="UP000297714"/>
    </source>
</evidence>
<keyword evidence="1" id="KW-0812">Transmembrane</keyword>
<keyword evidence="1" id="KW-0472">Membrane</keyword>
<sequence>MKVACMVFVILLAIFLSIRDIPEMKRQKSYKEMAVYVIILFLGVMLTILKANGADLPNPADVVVAVNSPFVAMLKGVLE</sequence>
<name>A0A4Z0YGC8_9FIRM</name>
<dbReference type="EMBL" id="SRMQ01000001">
    <property type="protein sequence ID" value="TGJ77773.1"/>
    <property type="molecule type" value="Genomic_DNA"/>
</dbReference>
<dbReference type="OrthoDB" id="2440830at2"/>
<dbReference type="RefSeq" id="WP_135656750.1">
    <property type="nucleotide sequence ID" value="NZ_JAJUFJ010000004.1"/>
</dbReference>
<comment type="caution">
    <text evidence="2">The sequence shown here is derived from an EMBL/GenBank/DDBJ whole genome shotgun (WGS) entry which is preliminary data.</text>
</comment>
<reference evidence="2 3" key="1">
    <citation type="submission" date="2019-04" db="EMBL/GenBank/DDBJ databases">
        <authorList>
            <person name="Poehlein A."/>
            <person name="Bengelsdorf F.R."/>
            <person name="Duerre P."/>
            <person name="Daniel R."/>
        </authorList>
    </citation>
    <scope>NUCLEOTIDE SEQUENCE [LARGE SCALE GENOMIC DNA]</scope>
    <source>
        <strain evidence="2 3">BS-1</strain>
    </source>
</reference>
<gene>
    <name evidence="2" type="ORF">CAGA_01750</name>
</gene>
<proteinExistence type="predicted"/>
<evidence type="ECO:0000313" key="2">
    <source>
        <dbReference type="EMBL" id="TGJ77773.1"/>
    </source>
</evidence>